<protein>
    <recommendedName>
        <fullName evidence="4">Dirigent protein</fullName>
    </recommendedName>
</protein>
<evidence type="ECO:0000256" key="1">
    <source>
        <dbReference type="ARBA" id="ARBA00010746"/>
    </source>
</evidence>
<keyword evidence="4" id="KW-0052">Apoplast</keyword>
<dbReference type="PANTHER" id="PTHR21495">
    <property type="entry name" value="NUCLEOPORIN-RELATED"/>
    <property type="match status" value="1"/>
</dbReference>
<dbReference type="OrthoDB" id="900206at2759"/>
<feature type="signal peptide" evidence="4">
    <location>
        <begin position="1"/>
        <end position="20"/>
    </location>
</feature>
<sequence length="214" mass="22912">MTNPLSTILILLLSIALALSWPSPSRASSDFSSTARSLDRHFKLLANSRNSTLTKLQIYIHADFLVGSKTQTVFEVASCDITAKSPGFYGRVYVIDNPLTVTADPGSEYLGRYQGTNVYSDFREPAANMNMAMTFEGGIYEGSTMSIFGRQPVNEEVRILSVVGGTGIFRLAKGVVLARTVSLDPITKVGHYVYVIYVLTPAAAAAGGAMAAAA</sequence>
<evidence type="ECO:0000313" key="6">
    <source>
        <dbReference type="Proteomes" id="UP001153555"/>
    </source>
</evidence>
<evidence type="ECO:0000256" key="2">
    <source>
        <dbReference type="ARBA" id="ARBA00011738"/>
    </source>
</evidence>
<keyword evidence="4" id="KW-0732">Signal</keyword>
<dbReference type="GO" id="GO:0009699">
    <property type="term" value="P:phenylpropanoid biosynthetic process"/>
    <property type="evidence" value="ECO:0007669"/>
    <property type="project" value="UniProtKB-ARBA"/>
</dbReference>
<feature type="chain" id="PRO_5040542161" description="Dirigent protein" evidence="4">
    <location>
        <begin position="21"/>
        <end position="214"/>
    </location>
</feature>
<gene>
    <name evidence="5" type="ORF">SHERM_02320</name>
</gene>
<keyword evidence="3 4" id="KW-0964">Secreted</keyword>
<comment type="subcellular location">
    <subcellularLocation>
        <location evidence="4">Secreted</location>
        <location evidence="4">Extracellular space</location>
        <location evidence="4">Apoplast</location>
    </subcellularLocation>
</comment>
<evidence type="ECO:0000313" key="5">
    <source>
        <dbReference type="EMBL" id="CAA0834503.1"/>
    </source>
</evidence>
<reference evidence="5" key="1">
    <citation type="submission" date="2019-12" db="EMBL/GenBank/DDBJ databases">
        <authorList>
            <person name="Scholes J."/>
        </authorList>
    </citation>
    <scope>NUCLEOTIDE SEQUENCE</scope>
</reference>
<proteinExistence type="inferred from homology"/>
<dbReference type="InterPro" id="IPR044859">
    <property type="entry name" value="Allene_oxi_cyc_Dirigent"/>
</dbReference>
<comment type="function">
    <text evidence="4">Dirigent proteins impart stereoselectivity on the phenoxy radical-coupling reaction, yielding optically active lignans from two molecules of coniferyl alcohol in the biosynthesis of lignans, flavonolignans, and alkaloids and thus plays a central role in plant secondary metabolism.</text>
</comment>
<dbReference type="Gene3D" id="2.40.480.10">
    <property type="entry name" value="Allene oxide cyclase-like"/>
    <property type="match status" value="1"/>
</dbReference>
<organism evidence="5 6">
    <name type="scientific">Striga hermonthica</name>
    <name type="common">Purple witchweed</name>
    <name type="synonym">Buchnera hermonthica</name>
    <dbReference type="NCBI Taxonomy" id="68872"/>
    <lineage>
        <taxon>Eukaryota</taxon>
        <taxon>Viridiplantae</taxon>
        <taxon>Streptophyta</taxon>
        <taxon>Embryophyta</taxon>
        <taxon>Tracheophyta</taxon>
        <taxon>Spermatophyta</taxon>
        <taxon>Magnoliopsida</taxon>
        <taxon>eudicotyledons</taxon>
        <taxon>Gunneridae</taxon>
        <taxon>Pentapetalae</taxon>
        <taxon>asterids</taxon>
        <taxon>lamiids</taxon>
        <taxon>Lamiales</taxon>
        <taxon>Orobanchaceae</taxon>
        <taxon>Buchnereae</taxon>
        <taxon>Striga</taxon>
    </lineage>
</organism>
<name>A0A9N7RNI5_STRHE</name>
<dbReference type="Proteomes" id="UP001153555">
    <property type="component" value="Unassembled WGS sequence"/>
</dbReference>
<dbReference type="Pfam" id="PF03018">
    <property type="entry name" value="Dirigent"/>
    <property type="match status" value="1"/>
</dbReference>
<evidence type="ECO:0000256" key="3">
    <source>
        <dbReference type="ARBA" id="ARBA00022525"/>
    </source>
</evidence>
<keyword evidence="6" id="KW-1185">Reference proteome</keyword>
<comment type="caution">
    <text evidence="5">The sequence shown here is derived from an EMBL/GenBank/DDBJ whole genome shotgun (WGS) entry which is preliminary data.</text>
</comment>
<evidence type="ECO:0000256" key="4">
    <source>
        <dbReference type="RuleBase" id="RU363099"/>
    </source>
</evidence>
<accession>A0A9N7RNI5</accession>
<dbReference type="GO" id="GO:0048046">
    <property type="term" value="C:apoplast"/>
    <property type="evidence" value="ECO:0007669"/>
    <property type="project" value="UniProtKB-SubCell"/>
</dbReference>
<comment type="similarity">
    <text evidence="1 4">Belongs to the plant dirigent protein family.</text>
</comment>
<comment type="subunit">
    <text evidence="2 4">Homodimer.</text>
</comment>
<dbReference type="InterPro" id="IPR004265">
    <property type="entry name" value="Dirigent"/>
</dbReference>
<dbReference type="AlphaFoldDB" id="A0A9N7RNI5"/>
<dbReference type="EMBL" id="CACSLK010028053">
    <property type="protein sequence ID" value="CAA0834503.1"/>
    <property type="molecule type" value="Genomic_DNA"/>
</dbReference>